<accession>A0AC34RPJ9</accession>
<reference evidence="2" key="1">
    <citation type="submission" date="2022-11" db="UniProtKB">
        <authorList>
            <consortium name="WormBaseParasite"/>
        </authorList>
    </citation>
    <scope>IDENTIFICATION</scope>
</reference>
<dbReference type="Proteomes" id="UP000887576">
    <property type="component" value="Unplaced"/>
</dbReference>
<organism evidence="1 2">
    <name type="scientific">Panagrolaimus sp. JU765</name>
    <dbReference type="NCBI Taxonomy" id="591449"/>
    <lineage>
        <taxon>Eukaryota</taxon>
        <taxon>Metazoa</taxon>
        <taxon>Ecdysozoa</taxon>
        <taxon>Nematoda</taxon>
        <taxon>Chromadorea</taxon>
        <taxon>Rhabditida</taxon>
        <taxon>Tylenchina</taxon>
        <taxon>Panagrolaimomorpha</taxon>
        <taxon>Panagrolaimoidea</taxon>
        <taxon>Panagrolaimidae</taxon>
        <taxon>Panagrolaimus</taxon>
    </lineage>
</organism>
<protein>
    <submittedName>
        <fullName evidence="2">Skp1-related protein</fullName>
    </submittedName>
</protein>
<name>A0AC34RPJ9_9BILA</name>
<evidence type="ECO:0000313" key="1">
    <source>
        <dbReference type="Proteomes" id="UP000887576"/>
    </source>
</evidence>
<dbReference type="WBParaSite" id="JU765_v2.g8434.t1">
    <property type="protein sequence ID" value="JU765_v2.g8434.t1"/>
    <property type="gene ID" value="JU765_v2.g8434"/>
</dbReference>
<proteinExistence type="predicted"/>
<evidence type="ECO:0000313" key="2">
    <source>
        <dbReference type="WBParaSite" id="JU765_v2.g8434.t1"/>
    </source>
</evidence>
<sequence length="165" mass="19484">MSTSEKSSKIILITNDGKEFEVKKFVVRESELLAHVVDVCKEENKIPLFEVDGPTLQKVIEFCSHYENEPSYDMPSDEDLEYSTLSKPEKWLANFFKMSNEDLTKLIFAAEYLQMDRLIDSTCYILSYRANGKTVEELREMFGIVNDFDDEKDEYLEPEYFWYIF</sequence>